<sequence length="101" mass="10870">MTAFSTTDIPSNIDTLEKLAAWIGLSLTAINPTLTAVEAPNYSARTCQAGTFFIEADNKHRLLVRVSLPMSAEHLSGANNPWTYTEALSETAIPDSFKVAA</sequence>
<dbReference type="AlphaFoldDB" id="A0A8J7C5I0"/>
<evidence type="ECO:0000313" key="2">
    <source>
        <dbReference type="Proteomes" id="UP000629098"/>
    </source>
</evidence>
<dbReference type="EMBL" id="JACXAE010000050">
    <property type="protein sequence ID" value="MBD2773174.1"/>
    <property type="molecule type" value="Genomic_DNA"/>
</dbReference>
<dbReference type="RefSeq" id="WP_190828644.1">
    <property type="nucleotide sequence ID" value="NZ_CAWPPI010000050.1"/>
</dbReference>
<proteinExistence type="predicted"/>
<keyword evidence="2" id="KW-1185">Reference proteome</keyword>
<reference evidence="1" key="1">
    <citation type="submission" date="2020-09" db="EMBL/GenBank/DDBJ databases">
        <title>Iningainema tapete sp. nov. (Scytonemataceae, Cyanobacteria) from greenhouses in central Florida (USA) produces two types of nodularin with biosynthetic potential for microcystin-LR and anabaenopeptins.</title>
        <authorList>
            <person name="Berthold D.E."/>
            <person name="Lefler F.W."/>
            <person name="Huang I.-S."/>
            <person name="Abdulla H."/>
            <person name="Zimba P.V."/>
            <person name="Laughinghouse H.D. IV."/>
        </authorList>
    </citation>
    <scope>NUCLEOTIDE SEQUENCE</scope>
    <source>
        <strain evidence="1">BLCCT55</strain>
    </source>
</reference>
<organism evidence="1 2">
    <name type="scientific">Iningainema tapete BLCC-T55</name>
    <dbReference type="NCBI Taxonomy" id="2748662"/>
    <lineage>
        <taxon>Bacteria</taxon>
        <taxon>Bacillati</taxon>
        <taxon>Cyanobacteriota</taxon>
        <taxon>Cyanophyceae</taxon>
        <taxon>Nostocales</taxon>
        <taxon>Scytonemataceae</taxon>
        <taxon>Iningainema tapete</taxon>
    </lineage>
</organism>
<protein>
    <submittedName>
        <fullName evidence="1">Glucose-6-phosphate dehydrogenase</fullName>
    </submittedName>
</protein>
<accession>A0A8J7C5I0</accession>
<dbReference type="Proteomes" id="UP000629098">
    <property type="component" value="Unassembled WGS sequence"/>
</dbReference>
<name>A0A8J7C5I0_9CYAN</name>
<evidence type="ECO:0000313" key="1">
    <source>
        <dbReference type="EMBL" id="MBD2773174.1"/>
    </source>
</evidence>
<gene>
    <name evidence="1" type="ORF">ICL16_14135</name>
</gene>
<comment type="caution">
    <text evidence="1">The sequence shown here is derived from an EMBL/GenBank/DDBJ whole genome shotgun (WGS) entry which is preliminary data.</text>
</comment>